<feature type="region of interest" description="Disordered" evidence="1">
    <location>
        <begin position="70"/>
        <end position="96"/>
    </location>
</feature>
<evidence type="ECO:0000313" key="3">
    <source>
        <dbReference type="Proteomes" id="UP001162131"/>
    </source>
</evidence>
<feature type="compositionally biased region" description="Basic residues" evidence="1">
    <location>
        <begin position="82"/>
        <end position="96"/>
    </location>
</feature>
<proteinExistence type="predicted"/>
<dbReference type="Proteomes" id="UP001162131">
    <property type="component" value="Unassembled WGS sequence"/>
</dbReference>
<accession>A0AAU9JC56</accession>
<gene>
    <name evidence="2" type="ORF">BSTOLATCC_MIC20785</name>
</gene>
<evidence type="ECO:0000313" key="2">
    <source>
        <dbReference type="EMBL" id="CAG9318311.1"/>
    </source>
</evidence>
<sequence length="154" mass="17770">MHKRSKKAKKPMFVLDCITPDSKLKEYNGLVDSNLAVFFSHLPRKKILIQNKLISPKGFIITKKVFKRNKSPKSFDPSDHKHILKRHKSSSPKNQIVKHRKAISQEFCRSSSFESKKEIGELSEKCEPFPNRLSTPNAKLQIPRLQITTEGNFL</sequence>
<comment type="caution">
    <text evidence="2">The sequence shown here is derived from an EMBL/GenBank/DDBJ whole genome shotgun (WGS) entry which is preliminary data.</text>
</comment>
<protein>
    <submittedName>
        <fullName evidence="2">Uncharacterized protein</fullName>
    </submittedName>
</protein>
<dbReference type="EMBL" id="CAJZBQ010000020">
    <property type="protein sequence ID" value="CAG9318311.1"/>
    <property type="molecule type" value="Genomic_DNA"/>
</dbReference>
<evidence type="ECO:0000256" key="1">
    <source>
        <dbReference type="SAM" id="MobiDB-lite"/>
    </source>
</evidence>
<keyword evidence="3" id="KW-1185">Reference proteome</keyword>
<name>A0AAU9JC56_9CILI</name>
<reference evidence="2" key="1">
    <citation type="submission" date="2021-09" db="EMBL/GenBank/DDBJ databases">
        <authorList>
            <consortium name="AG Swart"/>
            <person name="Singh M."/>
            <person name="Singh A."/>
            <person name="Seah K."/>
            <person name="Emmerich C."/>
        </authorList>
    </citation>
    <scope>NUCLEOTIDE SEQUENCE</scope>
    <source>
        <strain evidence="2">ATCC30299</strain>
    </source>
</reference>
<organism evidence="2 3">
    <name type="scientific">Blepharisma stoltei</name>
    <dbReference type="NCBI Taxonomy" id="1481888"/>
    <lineage>
        <taxon>Eukaryota</taxon>
        <taxon>Sar</taxon>
        <taxon>Alveolata</taxon>
        <taxon>Ciliophora</taxon>
        <taxon>Postciliodesmatophora</taxon>
        <taxon>Heterotrichea</taxon>
        <taxon>Heterotrichida</taxon>
        <taxon>Blepharismidae</taxon>
        <taxon>Blepharisma</taxon>
    </lineage>
</organism>
<dbReference type="AlphaFoldDB" id="A0AAU9JC56"/>